<proteinExistence type="predicted"/>
<sequence>MQITQNRAELAHEQAFAFALAQGAERERAEEFAGEYVNVLEDRAGEIPYPDAPAPTPEEVWIS</sequence>
<dbReference type="AlphaFoldDB" id="C3UMV8"/>
<keyword evidence="1" id="KW-0614">Plasmid</keyword>
<reference evidence="1" key="2">
    <citation type="journal article" date="2009" name="Appl. Environ. Microbiol.">
        <title>Lateral transfer of genes for hexahydro-1,3,5-trinitro-1,3,5-triazine (RDX) degradation.</title>
        <authorList>
            <person name="Andeer P.F."/>
            <person name="Stahl D.A."/>
            <person name="Bruce N.C."/>
            <person name="Strand S.E."/>
        </authorList>
    </citation>
    <scope>NUCLEOTIDE SEQUENCE</scope>
    <source>
        <strain evidence="1">MA1</strain>
        <plasmid evidence="1">pMA1</plasmid>
    </source>
</reference>
<organism evidence="1">
    <name type="scientific">Microbacterium sp. MA1</name>
    <dbReference type="NCBI Taxonomy" id="614068"/>
    <lineage>
        <taxon>Bacteria</taxon>
        <taxon>Bacillati</taxon>
        <taxon>Actinomycetota</taxon>
        <taxon>Actinomycetes</taxon>
        <taxon>Micrococcales</taxon>
        <taxon>Microbacteriaceae</taxon>
        <taxon>Microbacterium</taxon>
    </lineage>
</organism>
<evidence type="ECO:0000313" key="1">
    <source>
        <dbReference type="EMBL" id="ACO88849.1"/>
    </source>
</evidence>
<accession>C3UMV8</accession>
<name>C3UMV8_9MICO</name>
<geneLocation type="plasmid" evidence="1">
    <name>pMA1</name>
</geneLocation>
<dbReference type="EMBL" id="FJ577793">
    <property type="protein sequence ID" value="ACO88849.1"/>
    <property type="molecule type" value="Genomic_DNA"/>
</dbReference>
<protein>
    <submittedName>
        <fullName evidence="1">Uncharacterized protein</fullName>
    </submittedName>
</protein>
<reference evidence="1" key="1">
    <citation type="submission" date="2008-12" db="EMBL/GenBank/DDBJ databases">
        <authorList>
            <person name="Andeer P."/>
            <person name="Stahl D.A."/>
            <person name="Bruce N.C."/>
            <person name="Strand S.E."/>
        </authorList>
    </citation>
    <scope>NUCLEOTIDE SEQUENCE</scope>
    <source>
        <strain evidence="1">MA1</strain>
        <plasmid evidence="1">pMA1</plasmid>
    </source>
</reference>